<dbReference type="EMBL" id="JADNRY010000001">
    <property type="protein sequence ID" value="KAF9078795.1"/>
    <property type="molecule type" value="Genomic_DNA"/>
</dbReference>
<sequence length="162" mass="18873">MLSARAYMYPVVLQPPQFDRRKILLAEVAGLETDFMQPVAIIIKHYYYLVLDLNRIGRRQDGYAQPRPFSTGVPLSDLGTGYLAYTFEVSWVIDYHHHSTHTAFYDKVSFDRQDGKLRQERSLRWSNSDSSYGLTLFSGTRLYLSLGGTQRNRRRRDKVSEQ</sequence>
<evidence type="ECO:0000313" key="2">
    <source>
        <dbReference type="Proteomes" id="UP000772434"/>
    </source>
</evidence>
<name>A0A9P5UFY6_9AGAR</name>
<reference evidence="1" key="1">
    <citation type="submission" date="2020-11" db="EMBL/GenBank/DDBJ databases">
        <authorList>
            <consortium name="DOE Joint Genome Institute"/>
            <person name="Ahrendt S."/>
            <person name="Riley R."/>
            <person name="Andreopoulos W."/>
            <person name="Labutti K."/>
            <person name="Pangilinan J."/>
            <person name="Ruiz-Duenas F.J."/>
            <person name="Barrasa J.M."/>
            <person name="Sanchez-Garcia M."/>
            <person name="Camarero S."/>
            <person name="Miyauchi S."/>
            <person name="Serrano A."/>
            <person name="Linde D."/>
            <person name="Babiker R."/>
            <person name="Drula E."/>
            <person name="Ayuso-Fernandez I."/>
            <person name="Pacheco R."/>
            <person name="Padilla G."/>
            <person name="Ferreira P."/>
            <person name="Barriuso J."/>
            <person name="Kellner H."/>
            <person name="Castanera R."/>
            <person name="Alfaro M."/>
            <person name="Ramirez L."/>
            <person name="Pisabarro A.G."/>
            <person name="Kuo A."/>
            <person name="Tritt A."/>
            <person name="Lipzen A."/>
            <person name="He G."/>
            <person name="Yan M."/>
            <person name="Ng V."/>
            <person name="Cullen D."/>
            <person name="Martin F."/>
            <person name="Rosso M.-N."/>
            <person name="Henrissat B."/>
            <person name="Hibbett D."/>
            <person name="Martinez A.T."/>
            <person name="Grigoriev I.V."/>
        </authorList>
    </citation>
    <scope>NUCLEOTIDE SEQUENCE</scope>
    <source>
        <strain evidence="1">AH 40177</strain>
    </source>
</reference>
<comment type="caution">
    <text evidence="1">The sequence shown here is derived from an EMBL/GenBank/DDBJ whole genome shotgun (WGS) entry which is preliminary data.</text>
</comment>
<protein>
    <submittedName>
        <fullName evidence="1">Uncharacterized protein</fullName>
    </submittedName>
</protein>
<accession>A0A9P5UFY6</accession>
<evidence type="ECO:0000313" key="1">
    <source>
        <dbReference type="EMBL" id="KAF9078795.1"/>
    </source>
</evidence>
<keyword evidence="2" id="KW-1185">Reference proteome</keyword>
<dbReference type="Proteomes" id="UP000772434">
    <property type="component" value="Unassembled WGS sequence"/>
</dbReference>
<proteinExistence type="predicted"/>
<dbReference type="AlphaFoldDB" id="A0A9P5UFY6"/>
<organism evidence="1 2">
    <name type="scientific">Rhodocollybia butyracea</name>
    <dbReference type="NCBI Taxonomy" id="206335"/>
    <lineage>
        <taxon>Eukaryota</taxon>
        <taxon>Fungi</taxon>
        <taxon>Dikarya</taxon>
        <taxon>Basidiomycota</taxon>
        <taxon>Agaricomycotina</taxon>
        <taxon>Agaricomycetes</taxon>
        <taxon>Agaricomycetidae</taxon>
        <taxon>Agaricales</taxon>
        <taxon>Marasmiineae</taxon>
        <taxon>Omphalotaceae</taxon>
        <taxon>Rhodocollybia</taxon>
    </lineage>
</organism>
<gene>
    <name evidence="1" type="ORF">BDP27DRAFT_1356579</name>
</gene>